<evidence type="ECO:0000313" key="4">
    <source>
        <dbReference type="EMBL" id="MFC5435156.1"/>
    </source>
</evidence>
<dbReference type="RefSeq" id="WP_377301191.1">
    <property type="nucleotide sequence ID" value="NZ_JBHSMK010000002.1"/>
</dbReference>
<evidence type="ECO:0000256" key="1">
    <source>
        <dbReference type="ARBA" id="ARBA00022801"/>
    </source>
</evidence>
<protein>
    <submittedName>
        <fullName evidence="4">Alpha/beta hydrolase</fullName>
    </submittedName>
</protein>
<dbReference type="Proteomes" id="UP001596013">
    <property type="component" value="Unassembled WGS sequence"/>
</dbReference>
<dbReference type="EMBL" id="JBHSMK010000002">
    <property type="protein sequence ID" value="MFC5435156.1"/>
    <property type="molecule type" value="Genomic_DNA"/>
</dbReference>
<evidence type="ECO:0000313" key="5">
    <source>
        <dbReference type="Proteomes" id="UP001596013"/>
    </source>
</evidence>
<accession>A0ABW0JHA5</accession>
<dbReference type="PANTHER" id="PTHR48081">
    <property type="entry name" value="AB HYDROLASE SUPERFAMILY PROTEIN C4A8.06C"/>
    <property type="match status" value="1"/>
</dbReference>
<dbReference type="InterPro" id="IPR001375">
    <property type="entry name" value="Peptidase_S9_cat"/>
</dbReference>
<proteinExistence type="predicted"/>
<keyword evidence="2" id="KW-0732">Signal</keyword>
<evidence type="ECO:0000256" key="2">
    <source>
        <dbReference type="SAM" id="SignalP"/>
    </source>
</evidence>
<feature type="domain" description="Peptidase S9 prolyl oligopeptidase catalytic" evidence="3">
    <location>
        <begin position="157"/>
        <end position="285"/>
    </location>
</feature>
<evidence type="ECO:0000259" key="3">
    <source>
        <dbReference type="Pfam" id="PF00326"/>
    </source>
</evidence>
<keyword evidence="1 4" id="KW-0378">Hydrolase</keyword>
<gene>
    <name evidence="4" type="ORF">ACFPME_01165</name>
</gene>
<keyword evidence="5" id="KW-1185">Reference proteome</keyword>
<dbReference type="Gene3D" id="3.40.50.1820">
    <property type="entry name" value="alpha/beta hydrolase"/>
    <property type="match status" value="1"/>
</dbReference>
<organism evidence="4 5">
    <name type="scientific">Rhodanobacter umsongensis</name>
    <dbReference type="NCBI Taxonomy" id="633153"/>
    <lineage>
        <taxon>Bacteria</taxon>
        <taxon>Pseudomonadati</taxon>
        <taxon>Pseudomonadota</taxon>
        <taxon>Gammaproteobacteria</taxon>
        <taxon>Lysobacterales</taxon>
        <taxon>Rhodanobacteraceae</taxon>
        <taxon>Rhodanobacter</taxon>
    </lineage>
</organism>
<comment type="caution">
    <text evidence="4">The sequence shown here is derived from an EMBL/GenBank/DDBJ whole genome shotgun (WGS) entry which is preliminary data.</text>
</comment>
<dbReference type="Pfam" id="PF00326">
    <property type="entry name" value="Peptidase_S9"/>
    <property type="match status" value="1"/>
</dbReference>
<reference evidence="5" key="1">
    <citation type="journal article" date="2019" name="Int. J. Syst. Evol. Microbiol.">
        <title>The Global Catalogue of Microorganisms (GCM) 10K type strain sequencing project: providing services to taxonomists for standard genome sequencing and annotation.</title>
        <authorList>
            <consortium name="The Broad Institute Genomics Platform"/>
            <consortium name="The Broad Institute Genome Sequencing Center for Infectious Disease"/>
            <person name="Wu L."/>
            <person name="Ma J."/>
        </authorList>
    </citation>
    <scope>NUCLEOTIDE SEQUENCE [LARGE SCALE GENOMIC DNA]</scope>
    <source>
        <strain evidence="5">JCM 17130</strain>
    </source>
</reference>
<dbReference type="PANTHER" id="PTHR48081:SF6">
    <property type="entry name" value="PEPTIDASE S9 PROLYL OLIGOPEPTIDASE CATALYTIC DOMAIN-CONTAINING PROTEIN"/>
    <property type="match status" value="1"/>
</dbReference>
<dbReference type="SUPFAM" id="SSF53474">
    <property type="entry name" value="alpha/beta-Hydrolases"/>
    <property type="match status" value="1"/>
</dbReference>
<feature type="chain" id="PRO_5047500728" evidence="2">
    <location>
        <begin position="20"/>
        <end position="325"/>
    </location>
</feature>
<dbReference type="InterPro" id="IPR029058">
    <property type="entry name" value="AB_hydrolase_fold"/>
</dbReference>
<name>A0ABW0JHA5_9GAMM</name>
<dbReference type="GO" id="GO:0016787">
    <property type="term" value="F:hydrolase activity"/>
    <property type="evidence" value="ECO:0007669"/>
    <property type="project" value="UniProtKB-KW"/>
</dbReference>
<dbReference type="InterPro" id="IPR050300">
    <property type="entry name" value="GDXG_lipolytic_enzyme"/>
</dbReference>
<feature type="signal peptide" evidence="2">
    <location>
        <begin position="1"/>
        <end position="19"/>
    </location>
</feature>
<sequence length="325" mass="35128">MKLWVIVVCLLAACVGAHAETRVWQPGAGRVQMRLWPGTPPDARPVPGPEYTATGKKLIGGKTVTGVYNVSEPTMTVYAPIGENTGTAVVVFPGGGFQGLAMDLEGTDVCDWLTARGITCVLLKYRVPSIPYVWQCDCRPHNRELSVPSLQDAQRTMRLVRAHAAQWHIDPHRVGVLGFSAGGYLVAEISTNFARPLYKPVDAADGESARPDFAMPIYPGHLATDDDKFNANLPVSRDTPPTFLVQAEDDYVDGVNQSLAYYIALKNAKVPAEMHLYAHGGHAFGLRPTSNPITHWPPLAETWLRTIGMLPAVARQAGIPGKAGG</sequence>